<reference evidence="1 2" key="1">
    <citation type="journal article" date="2014" name="Syst. Appl. Microbiol.">
        <title>Genomic insights into the taxonomic status of the three subspecies of Bacillus subtilis.</title>
        <authorList>
            <person name="Yi H."/>
            <person name="Chun J."/>
            <person name="Cha C.J."/>
        </authorList>
    </citation>
    <scope>NUCLEOTIDE SEQUENCE [LARGE SCALE GENOMIC DNA]</scope>
    <source>
        <strain evidence="1 2">KCTC 13429</strain>
    </source>
</reference>
<dbReference type="Proteomes" id="UP000011182">
    <property type="component" value="Unassembled WGS sequence"/>
</dbReference>
<name>A0A9W5LI23_9BACI</name>
<organism evidence="1 2">
    <name type="scientific">Bacillus inaquosorum KCTC 13429</name>
    <dbReference type="NCBI Taxonomy" id="1236548"/>
    <lineage>
        <taxon>Bacteria</taxon>
        <taxon>Bacillati</taxon>
        <taxon>Bacillota</taxon>
        <taxon>Bacilli</taxon>
        <taxon>Bacillales</taxon>
        <taxon>Bacillaceae</taxon>
        <taxon>Bacillus</taxon>
    </lineage>
</organism>
<protein>
    <submittedName>
        <fullName evidence="1">Uncharacterized protein</fullName>
    </submittedName>
</protein>
<proteinExistence type="predicted"/>
<dbReference type="EMBL" id="AMXN01000004">
    <property type="protein sequence ID" value="ELS61107.1"/>
    <property type="molecule type" value="Genomic_DNA"/>
</dbReference>
<evidence type="ECO:0000313" key="2">
    <source>
        <dbReference type="Proteomes" id="UP000011182"/>
    </source>
</evidence>
<comment type="caution">
    <text evidence="1">The sequence shown here is derived from an EMBL/GenBank/DDBJ whole genome shotgun (WGS) entry which is preliminary data.</text>
</comment>
<accession>A0A9W5LI23</accession>
<dbReference type="AlphaFoldDB" id="A0A9W5LI23"/>
<gene>
    <name evidence="1" type="ORF">BSI_25670</name>
</gene>
<keyword evidence="2" id="KW-1185">Reference proteome</keyword>
<sequence length="83" mass="9652">MPAQKRIPQHDILQKAFPTRKNTIETETKITQADSGIHRRISAQFIQYPLLKCLNITVRKMRSLTFEADMSPLIFSHTYVHLS</sequence>
<evidence type="ECO:0000313" key="1">
    <source>
        <dbReference type="EMBL" id="ELS61107.1"/>
    </source>
</evidence>